<protein>
    <submittedName>
        <fullName evidence="3">Cytochrome b/b6 domain-containing protein</fullName>
    </submittedName>
</protein>
<dbReference type="Proteomes" id="UP001596183">
    <property type="component" value="Unassembled WGS sequence"/>
</dbReference>
<feature type="transmembrane region" description="Helical" evidence="2">
    <location>
        <begin position="104"/>
        <end position="125"/>
    </location>
</feature>
<dbReference type="RefSeq" id="WP_381205353.1">
    <property type="nucleotide sequence ID" value="NZ_JBHSPC010000012.1"/>
</dbReference>
<keyword evidence="2" id="KW-1133">Transmembrane helix</keyword>
<keyword evidence="4" id="KW-1185">Reference proteome</keyword>
<accession>A0ABW0XL84</accession>
<evidence type="ECO:0000256" key="2">
    <source>
        <dbReference type="SAM" id="Phobius"/>
    </source>
</evidence>
<keyword evidence="2" id="KW-0472">Membrane</keyword>
<feature type="region of interest" description="Disordered" evidence="1">
    <location>
        <begin position="214"/>
        <end position="267"/>
    </location>
</feature>
<comment type="caution">
    <text evidence="3">The sequence shown here is derived from an EMBL/GenBank/DDBJ whole genome shotgun (WGS) entry which is preliminary data.</text>
</comment>
<feature type="transmembrane region" description="Helical" evidence="2">
    <location>
        <begin position="15"/>
        <end position="38"/>
    </location>
</feature>
<feature type="compositionally biased region" description="Low complexity" evidence="1">
    <location>
        <begin position="332"/>
        <end position="341"/>
    </location>
</feature>
<feature type="compositionally biased region" description="Polar residues" evidence="1">
    <location>
        <begin position="362"/>
        <end position="378"/>
    </location>
</feature>
<feature type="transmembrane region" description="Helical" evidence="2">
    <location>
        <begin position="167"/>
        <end position="185"/>
    </location>
</feature>
<feature type="compositionally biased region" description="Polar residues" evidence="1">
    <location>
        <begin position="386"/>
        <end position="405"/>
    </location>
</feature>
<organism evidence="3 4">
    <name type="scientific">Streptomyces incanus</name>
    <dbReference type="NCBI Taxonomy" id="887453"/>
    <lineage>
        <taxon>Bacteria</taxon>
        <taxon>Bacillati</taxon>
        <taxon>Actinomycetota</taxon>
        <taxon>Actinomycetes</taxon>
        <taxon>Kitasatosporales</taxon>
        <taxon>Streptomycetaceae</taxon>
        <taxon>Streptomyces</taxon>
    </lineage>
</organism>
<feature type="region of interest" description="Disordered" evidence="1">
    <location>
        <begin position="302"/>
        <end position="434"/>
    </location>
</feature>
<feature type="compositionally biased region" description="Polar residues" evidence="1">
    <location>
        <begin position="425"/>
        <end position="434"/>
    </location>
</feature>
<dbReference type="EMBL" id="JBHSPC010000012">
    <property type="protein sequence ID" value="MFC5669286.1"/>
    <property type="molecule type" value="Genomic_DNA"/>
</dbReference>
<name>A0ABW0XL84_9ACTN</name>
<feature type="compositionally biased region" description="Polar residues" evidence="1">
    <location>
        <begin position="302"/>
        <end position="317"/>
    </location>
</feature>
<reference evidence="4" key="1">
    <citation type="journal article" date="2019" name="Int. J. Syst. Evol. Microbiol.">
        <title>The Global Catalogue of Microorganisms (GCM) 10K type strain sequencing project: providing services to taxonomists for standard genome sequencing and annotation.</title>
        <authorList>
            <consortium name="The Broad Institute Genomics Platform"/>
            <consortium name="The Broad Institute Genome Sequencing Center for Infectious Disease"/>
            <person name="Wu L."/>
            <person name="Ma J."/>
        </authorList>
    </citation>
    <scope>NUCLEOTIDE SEQUENCE [LARGE SCALE GENOMIC DNA]</scope>
    <source>
        <strain evidence="4">JCM 13852</strain>
    </source>
</reference>
<feature type="transmembrane region" description="Helical" evidence="2">
    <location>
        <begin position="59"/>
        <end position="92"/>
    </location>
</feature>
<evidence type="ECO:0000313" key="4">
    <source>
        <dbReference type="Proteomes" id="UP001596183"/>
    </source>
</evidence>
<evidence type="ECO:0000256" key="1">
    <source>
        <dbReference type="SAM" id="MobiDB-lite"/>
    </source>
</evidence>
<feature type="compositionally biased region" description="Basic and acidic residues" evidence="1">
    <location>
        <begin position="233"/>
        <end position="247"/>
    </location>
</feature>
<feature type="transmembrane region" description="Helical" evidence="2">
    <location>
        <begin position="145"/>
        <end position="161"/>
    </location>
</feature>
<sequence length="434" mass="46278">MRPDDSTADDWFAEFLNFGVGVLSLVCLSCSVIWGLVAQDRVLLGPRQRILAQAVHRTTAVASIAFLLVHIGIKLVLDHTTWIAAVIPFGLFLTDDEVVAGRSFLIGLGTLAGMLMIFVGITGVLRNRFASPAPVAARWRALHMLAYPAWCAALVHGLYAGRSAKPIFLILYGLSLLGVMAVLVLRASPARVKRKVADRVTTLLGIAEQQGRDKLDESRARAAEASLPGYEGGGRRDSRPRSERPEPAARPLYETAERVAPPAPEPANGFAAAYRAVSTPPQPQQPLYTDQTARMELPLDMQPTQAVPTMGGQTTDGRTMGGQRREAPRVDGPSSTSGSWPVPSPPPVGEAPPSAYDPLQDTGYNIPTYDNSAASGFVSSDVYDTGESNGLYNAYNPSDTYNSGPATDPSPGASYDFDAPGSGEPWNTPSGGFK</sequence>
<keyword evidence="2" id="KW-0812">Transmembrane</keyword>
<gene>
    <name evidence="3" type="ORF">ACFP2V_03870</name>
</gene>
<proteinExistence type="predicted"/>
<evidence type="ECO:0000313" key="3">
    <source>
        <dbReference type="EMBL" id="MFC5669286.1"/>
    </source>
</evidence>